<gene>
    <name evidence="7 8" type="primary">mltG</name>
    <name evidence="8" type="ORF">ACFSCX_08895</name>
</gene>
<dbReference type="Gene3D" id="3.30.160.60">
    <property type="entry name" value="Classic Zinc Finger"/>
    <property type="match status" value="1"/>
</dbReference>
<proteinExistence type="inferred from homology"/>
<dbReference type="PANTHER" id="PTHR30518">
    <property type="entry name" value="ENDOLYTIC MUREIN TRANSGLYCOSYLASE"/>
    <property type="match status" value="1"/>
</dbReference>
<keyword evidence="3 7" id="KW-1133">Transmembrane helix</keyword>
<sequence length="373" mass="42393">MFSFDSDDDKLKQKLLEKHQEARIVRRIVLIISLIIFLLIGGGIAFGYSYIKSALQPVDPTNSTPIDVTVPMGSSPTKIANILQEHGIVKNAKIFKYYIKFKNEGDFQAGEYKLNQSMTFEEIIASLKTGKVIQEAVFSLTIPEGKHLEQIAKIIHEKVGHSEEDIMNKLNDIEYLKKLVELYPSILTDEIFKEGIRYPLEGYLYPATYSFYKANPSIEEIIQTMLDKTEEIVSSYQDGLAEKEMTVHELLTLASLIEEEATGQTDREKISSVFYNRMDINMPLQTDPTVLYALGEHKDRVLYVDLEVESPYNTYIIQGLPIGPIANAGEMSIKAALYPAETNFLYFLATKEGEVIFTKSLEEHNREKAKHIQ</sequence>
<evidence type="ECO:0000256" key="7">
    <source>
        <dbReference type="HAMAP-Rule" id="MF_02065"/>
    </source>
</evidence>
<dbReference type="Pfam" id="PF02618">
    <property type="entry name" value="YceG"/>
    <property type="match status" value="1"/>
</dbReference>
<protein>
    <recommendedName>
        <fullName evidence="7">Endolytic murein transglycosylase</fullName>
        <ecNumber evidence="7">4.2.2.29</ecNumber>
    </recommendedName>
    <alternativeName>
        <fullName evidence="7">Peptidoglycan lytic transglycosylase</fullName>
    </alternativeName>
    <alternativeName>
        <fullName evidence="7">Peptidoglycan polymerization terminase</fullName>
    </alternativeName>
</protein>
<evidence type="ECO:0000256" key="5">
    <source>
        <dbReference type="ARBA" id="ARBA00023239"/>
    </source>
</evidence>
<evidence type="ECO:0000313" key="8">
    <source>
        <dbReference type="EMBL" id="MFD1736683.1"/>
    </source>
</evidence>
<dbReference type="CDD" id="cd08010">
    <property type="entry name" value="MltG_like"/>
    <property type="match status" value="1"/>
</dbReference>
<comment type="function">
    <text evidence="7">Functions as a peptidoglycan terminase that cleaves nascent peptidoglycan strands endolytically to terminate their elongation.</text>
</comment>
<keyword evidence="5 7" id="KW-0456">Lyase</keyword>
<evidence type="ECO:0000256" key="6">
    <source>
        <dbReference type="ARBA" id="ARBA00023316"/>
    </source>
</evidence>
<keyword evidence="9" id="KW-1185">Reference proteome</keyword>
<comment type="catalytic activity">
    <reaction evidence="7">
        <text>a peptidoglycan chain = a peptidoglycan chain with N-acetyl-1,6-anhydromuramyl-[peptide] at the reducing end + a peptidoglycan chain with N-acetylglucosamine at the non-reducing end.</text>
        <dbReference type="EC" id="4.2.2.29"/>
    </reaction>
</comment>
<dbReference type="HAMAP" id="MF_02065">
    <property type="entry name" value="MltG"/>
    <property type="match status" value="1"/>
</dbReference>
<evidence type="ECO:0000256" key="1">
    <source>
        <dbReference type="ARBA" id="ARBA00022475"/>
    </source>
</evidence>
<keyword evidence="6 7" id="KW-0961">Cell wall biogenesis/degradation</keyword>
<dbReference type="NCBIfam" id="TIGR00247">
    <property type="entry name" value="endolytic transglycosylase MltG"/>
    <property type="match status" value="1"/>
</dbReference>
<comment type="caution">
    <text evidence="8">The sequence shown here is derived from an EMBL/GenBank/DDBJ whole genome shotgun (WGS) entry which is preliminary data.</text>
</comment>
<keyword evidence="4 7" id="KW-0472">Membrane</keyword>
<dbReference type="EMBL" id="JBHUEM010000009">
    <property type="protein sequence ID" value="MFD1736683.1"/>
    <property type="molecule type" value="Genomic_DNA"/>
</dbReference>
<dbReference type="Gene3D" id="3.30.1490.480">
    <property type="entry name" value="Endolytic murein transglycosylase"/>
    <property type="match status" value="1"/>
</dbReference>
<name>A0ABW4LNQ5_9BACI</name>
<accession>A0ABW4LNQ5</accession>
<feature type="transmembrane region" description="Helical" evidence="7">
    <location>
        <begin position="28"/>
        <end position="51"/>
    </location>
</feature>
<dbReference type="EC" id="4.2.2.29" evidence="7"/>
<evidence type="ECO:0000256" key="2">
    <source>
        <dbReference type="ARBA" id="ARBA00022692"/>
    </source>
</evidence>
<keyword evidence="1 7" id="KW-1003">Cell membrane</keyword>
<evidence type="ECO:0000313" key="9">
    <source>
        <dbReference type="Proteomes" id="UP001597214"/>
    </source>
</evidence>
<comment type="similarity">
    <text evidence="7">Belongs to the transglycosylase MltG family.</text>
</comment>
<dbReference type="PANTHER" id="PTHR30518:SF2">
    <property type="entry name" value="ENDOLYTIC MUREIN TRANSGLYCOSYLASE"/>
    <property type="match status" value="1"/>
</dbReference>
<keyword evidence="2 7" id="KW-0812">Transmembrane</keyword>
<reference evidence="9" key="1">
    <citation type="journal article" date="2019" name="Int. J. Syst. Evol. Microbiol.">
        <title>The Global Catalogue of Microorganisms (GCM) 10K type strain sequencing project: providing services to taxonomists for standard genome sequencing and annotation.</title>
        <authorList>
            <consortium name="The Broad Institute Genomics Platform"/>
            <consortium name="The Broad Institute Genome Sequencing Center for Infectious Disease"/>
            <person name="Wu L."/>
            <person name="Ma J."/>
        </authorList>
    </citation>
    <scope>NUCLEOTIDE SEQUENCE [LARGE SCALE GENOMIC DNA]</scope>
    <source>
        <strain evidence="9">CCUG 49339</strain>
    </source>
</reference>
<feature type="site" description="Important for catalytic activity" evidence="7">
    <location>
        <position position="260"/>
    </location>
</feature>
<dbReference type="RefSeq" id="WP_377927845.1">
    <property type="nucleotide sequence ID" value="NZ_JBHUEM010000009.1"/>
</dbReference>
<dbReference type="InterPro" id="IPR003770">
    <property type="entry name" value="MLTG-like"/>
</dbReference>
<evidence type="ECO:0000256" key="3">
    <source>
        <dbReference type="ARBA" id="ARBA00022989"/>
    </source>
</evidence>
<comment type="subcellular location">
    <subcellularLocation>
        <location evidence="7">Cell membrane</location>
        <topology evidence="7">Single-pass membrane protein</topology>
    </subcellularLocation>
</comment>
<evidence type="ECO:0000256" key="4">
    <source>
        <dbReference type="ARBA" id="ARBA00023136"/>
    </source>
</evidence>
<dbReference type="Proteomes" id="UP001597214">
    <property type="component" value="Unassembled WGS sequence"/>
</dbReference>
<organism evidence="8 9">
    <name type="scientific">Bacillus salitolerans</name>
    <dbReference type="NCBI Taxonomy" id="1437434"/>
    <lineage>
        <taxon>Bacteria</taxon>
        <taxon>Bacillati</taxon>
        <taxon>Bacillota</taxon>
        <taxon>Bacilli</taxon>
        <taxon>Bacillales</taxon>
        <taxon>Bacillaceae</taxon>
        <taxon>Bacillus</taxon>
    </lineage>
</organism>